<dbReference type="Proteomes" id="UP000011776">
    <property type="component" value="Unassembled WGS sequence"/>
</dbReference>
<name>M3GQJ5_LEPIR</name>
<organism evidence="7 8">
    <name type="scientific">Leptospira interrogans serovar Grippotyphosa str. LT2186</name>
    <dbReference type="NCBI Taxonomy" id="1001599"/>
    <lineage>
        <taxon>Bacteria</taxon>
        <taxon>Pseudomonadati</taxon>
        <taxon>Spirochaetota</taxon>
        <taxon>Spirochaetia</taxon>
        <taxon>Leptospirales</taxon>
        <taxon>Leptospiraceae</taxon>
        <taxon>Leptospira</taxon>
    </lineage>
</organism>
<dbReference type="SUPFAM" id="SSF51366">
    <property type="entry name" value="Ribulose-phoshate binding barrel"/>
    <property type="match status" value="1"/>
</dbReference>
<dbReference type="GO" id="GO:0004590">
    <property type="term" value="F:orotidine-5'-phosphate decarboxylase activity"/>
    <property type="evidence" value="ECO:0007669"/>
    <property type="project" value="UniProtKB-EC"/>
</dbReference>
<dbReference type="BioCyc" id="LINT1001599:G11K9-463-MONOMER"/>
<proteinExistence type="predicted"/>
<accession>M3GQJ5</accession>
<evidence type="ECO:0000256" key="2">
    <source>
        <dbReference type="ARBA" id="ARBA00012321"/>
    </source>
</evidence>
<dbReference type="InterPro" id="IPR011995">
    <property type="entry name" value="OMPdecase_type-2"/>
</dbReference>
<keyword evidence="5" id="KW-0665">Pyrimidine biosynthesis</keyword>
<dbReference type="Gene3D" id="3.20.20.70">
    <property type="entry name" value="Aldolase class I"/>
    <property type="match status" value="1"/>
</dbReference>
<evidence type="ECO:0000256" key="6">
    <source>
        <dbReference type="ARBA" id="ARBA00033428"/>
    </source>
</evidence>
<comment type="caution">
    <text evidence="7">The sequence shown here is derived from an EMBL/GenBank/DDBJ whole genome shotgun (WGS) entry which is preliminary data.</text>
</comment>
<dbReference type="InterPro" id="IPR011060">
    <property type="entry name" value="RibuloseP-bd_barrel"/>
</dbReference>
<evidence type="ECO:0000256" key="1">
    <source>
        <dbReference type="ARBA" id="ARBA00004861"/>
    </source>
</evidence>
<dbReference type="InterPro" id="IPR013785">
    <property type="entry name" value="Aldolase_TIM"/>
</dbReference>
<reference evidence="7 8" key="1">
    <citation type="submission" date="2013-02" db="EMBL/GenBank/DDBJ databases">
        <authorList>
            <person name="Harkins D.M."/>
            <person name="Durkin A.S."/>
            <person name="Brinkac L.M."/>
            <person name="Haft D.H."/>
            <person name="Selengut J.D."/>
            <person name="Sanka R."/>
            <person name="DePew J."/>
            <person name="Purushe J."/>
            <person name="Tulsiani S.M."/>
            <person name="Graham G.C."/>
            <person name="Burns M.-A."/>
            <person name="Dohnt M.F."/>
            <person name="Smythe L.D."/>
            <person name="McKay D.B."/>
            <person name="Craig S.B."/>
            <person name="Vinetz J.M."/>
            <person name="Sutton G.G."/>
            <person name="Nierman W.C."/>
            <person name="Fouts D.E."/>
        </authorList>
    </citation>
    <scope>NUCLEOTIDE SEQUENCE [LARGE SCALE GENOMIC DNA]</scope>
    <source>
        <strain evidence="7 8">LT2186</strain>
    </source>
</reference>
<dbReference type="AlphaFoldDB" id="M3GQJ5"/>
<evidence type="ECO:0000256" key="3">
    <source>
        <dbReference type="ARBA" id="ARBA00021923"/>
    </source>
</evidence>
<gene>
    <name evidence="7" type="ORF">LEP1GSC151_5488</name>
</gene>
<dbReference type="EMBL" id="AFME02000349">
    <property type="protein sequence ID" value="EMG08913.1"/>
    <property type="molecule type" value="Genomic_DNA"/>
</dbReference>
<dbReference type="PANTHER" id="PTHR43375:SF1">
    <property type="entry name" value="OROTIDINE 5'-PHOSPHATE DECARBOXYLASE"/>
    <property type="match status" value="1"/>
</dbReference>
<evidence type="ECO:0000313" key="8">
    <source>
        <dbReference type="Proteomes" id="UP000011776"/>
    </source>
</evidence>
<comment type="pathway">
    <text evidence="1">Pyrimidine metabolism; UMP biosynthesis via de novo pathway; UMP from orotate: step 2/2.</text>
</comment>
<protein>
    <recommendedName>
        <fullName evidence="3">Orotidine 5'-phosphate decarboxylase</fullName>
        <ecNumber evidence="2">4.1.1.23</ecNumber>
    </recommendedName>
    <alternativeName>
        <fullName evidence="6">OMP decarboxylase</fullName>
    </alternativeName>
</protein>
<dbReference type="GO" id="GO:0044205">
    <property type="term" value="P:'de novo' UMP biosynthetic process"/>
    <property type="evidence" value="ECO:0007669"/>
    <property type="project" value="UniProtKB-UniPathway"/>
</dbReference>
<dbReference type="EC" id="4.1.1.23" evidence="2"/>
<dbReference type="UniPathway" id="UPA00070">
    <property type="reaction ID" value="UER00120"/>
</dbReference>
<keyword evidence="4" id="KW-0456">Lyase</keyword>
<evidence type="ECO:0000313" key="7">
    <source>
        <dbReference type="EMBL" id="EMG08913.1"/>
    </source>
</evidence>
<keyword evidence="4" id="KW-0210">Decarboxylase</keyword>
<evidence type="ECO:0000256" key="4">
    <source>
        <dbReference type="ARBA" id="ARBA00022793"/>
    </source>
</evidence>
<evidence type="ECO:0000256" key="5">
    <source>
        <dbReference type="ARBA" id="ARBA00022975"/>
    </source>
</evidence>
<dbReference type="PANTHER" id="PTHR43375">
    <property type="entry name" value="OROTIDINE 5'-PHOSPHATE DECARBOXYLASE"/>
    <property type="match status" value="1"/>
</dbReference>
<sequence length="93" mass="9953">MVAISNLGFVVGATSPSELETLRTQNPNRIFLIPGFGAQGAKLENLLPVCGRNSLINSSRGIHFASNGSDFAARAGQEAEKIHKMMQTHFIGL</sequence>